<proteinExistence type="predicted"/>
<dbReference type="PROSITE" id="PS51272">
    <property type="entry name" value="SLH"/>
    <property type="match status" value="1"/>
</dbReference>
<evidence type="ECO:0000256" key="1">
    <source>
        <dbReference type="ARBA" id="ARBA00022737"/>
    </source>
</evidence>
<organism evidence="4 5">
    <name type="scientific">Butyricicoccus faecihominis</name>
    <dbReference type="NCBI Taxonomy" id="1712515"/>
    <lineage>
        <taxon>Bacteria</taxon>
        <taxon>Bacillati</taxon>
        <taxon>Bacillota</taxon>
        <taxon>Clostridia</taxon>
        <taxon>Eubacteriales</taxon>
        <taxon>Butyricicoccaceae</taxon>
        <taxon>Butyricicoccus</taxon>
    </lineage>
</organism>
<feature type="domain" description="SLH" evidence="3">
    <location>
        <begin position="402"/>
        <end position="465"/>
    </location>
</feature>
<evidence type="ECO:0000256" key="2">
    <source>
        <dbReference type="SAM" id="SignalP"/>
    </source>
</evidence>
<dbReference type="Pfam" id="PF00395">
    <property type="entry name" value="SLH"/>
    <property type="match status" value="1"/>
</dbReference>
<keyword evidence="1" id="KW-0677">Repeat</keyword>
<evidence type="ECO:0000259" key="3">
    <source>
        <dbReference type="PROSITE" id="PS51272"/>
    </source>
</evidence>
<protein>
    <recommendedName>
        <fullName evidence="3">SLH domain-containing protein</fullName>
    </recommendedName>
</protein>
<accession>A0ABQ1E3W5</accession>
<keyword evidence="2" id="KW-0732">Signal</keyword>
<reference evidence="4 5" key="1">
    <citation type="submission" date="2020-06" db="EMBL/GenBank/DDBJ databases">
        <title>Characterization of fructooligosaccharide metabolism and fructooligosaccharide-degrading enzymes in human commensal butyrate producers.</title>
        <authorList>
            <person name="Tanno H."/>
            <person name="Fujii T."/>
            <person name="Hirano K."/>
            <person name="Maeno S."/>
            <person name="Tonozuka T."/>
            <person name="Sakamoto M."/>
            <person name="Ohkuma M."/>
            <person name="Tochio T."/>
            <person name="Endo A."/>
        </authorList>
    </citation>
    <scope>NUCLEOTIDE SEQUENCE [LARGE SCALE GENOMIC DNA]</scope>
    <source>
        <strain evidence="4 5">JCM 31056</strain>
    </source>
</reference>
<dbReference type="RefSeq" id="WP_188886720.1">
    <property type="nucleotide sequence ID" value="NZ_BLYJ01000061.1"/>
</dbReference>
<comment type="caution">
    <text evidence="4">The sequence shown here is derived from an EMBL/GenBank/DDBJ whole genome shotgun (WGS) entry which is preliminary data.</text>
</comment>
<keyword evidence="5" id="KW-1185">Reference proteome</keyword>
<dbReference type="InterPro" id="IPR001119">
    <property type="entry name" value="SLH_dom"/>
</dbReference>
<dbReference type="InterPro" id="IPR000408">
    <property type="entry name" value="Reg_chr_condens"/>
</dbReference>
<dbReference type="InterPro" id="IPR051210">
    <property type="entry name" value="Ub_ligase/GEF_domain"/>
</dbReference>
<sequence length="528" mass="57375">MKRLLCGTLAACSMLATAQAADCAFANRQTRTMAGCLMYINQDDTVRIPNYISPFDTVDDISGAMSIATTDEPSYMAAYAVILKDGSLLTWGNNEYYQLGRSDSTAYPQKILSDIVSVSCGTVHMLAVKTDNTLWGWGDNSSNQLSNLYNTQTPTLLMTDVQDAVACAISSMAIKTDGSLWIWGNGNKNYGEAPDGVCYGSTPTKVMDHVIAASGGDTFFVAVKDDYTLWSWGDNNLGQLGNGTYNSSVTPVQIMSNVKSVCAGKDFALALTNNGDVYRWGAVNGHEVEGGNLPRKIADHVVSISAEYLRCSALKSDGTVLRWDGDELIDNVENIKLPERIYGKPSTWAQAEVNEALNLQLVPDNLADKYQQSITRQEFCHLAVNMLEQKTGKNILALTQEQNVSVNYNAFSDCDDADVAVINALGIVNGYGNGKFGPNNRITREQAATMLMKTAKVLGLIVPNSTSITFNDMSHISNWAKEGVQFITACQTGNARVMNGTSSGVFTPKGNYSREQAIITFKRLYQVC</sequence>
<dbReference type="SUPFAM" id="SSF50985">
    <property type="entry name" value="RCC1/BLIP-II"/>
    <property type="match status" value="1"/>
</dbReference>
<evidence type="ECO:0000313" key="5">
    <source>
        <dbReference type="Proteomes" id="UP000620147"/>
    </source>
</evidence>
<dbReference type="Gene3D" id="2.130.10.30">
    <property type="entry name" value="Regulator of chromosome condensation 1/beta-lactamase-inhibitor protein II"/>
    <property type="match status" value="2"/>
</dbReference>
<feature type="chain" id="PRO_5046927496" description="SLH domain-containing protein" evidence="2">
    <location>
        <begin position="21"/>
        <end position="528"/>
    </location>
</feature>
<name>A0ABQ1E3W5_9FIRM</name>
<gene>
    <name evidence="4" type="ORF">BUFA31_27620</name>
</gene>
<dbReference type="PROSITE" id="PS50012">
    <property type="entry name" value="RCC1_3"/>
    <property type="match status" value="2"/>
</dbReference>
<dbReference type="EMBL" id="BLYJ01000061">
    <property type="protein sequence ID" value="GFO89598.1"/>
    <property type="molecule type" value="Genomic_DNA"/>
</dbReference>
<dbReference type="Pfam" id="PF00415">
    <property type="entry name" value="RCC1"/>
    <property type="match status" value="2"/>
</dbReference>
<dbReference type="PANTHER" id="PTHR22870">
    <property type="entry name" value="REGULATOR OF CHROMOSOME CONDENSATION"/>
    <property type="match status" value="1"/>
</dbReference>
<evidence type="ECO:0000313" key="4">
    <source>
        <dbReference type="EMBL" id="GFO89598.1"/>
    </source>
</evidence>
<dbReference type="InterPro" id="IPR009091">
    <property type="entry name" value="RCC1/BLIP-II"/>
</dbReference>
<feature type="signal peptide" evidence="2">
    <location>
        <begin position="1"/>
        <end position="20"/>
    </location>
</feature>
<dbReference type="PANTHER" id="PTHR22870:SF408">
    <property type="entry name" value="OS09G0560450 PROTEIN"/>
    <property type="match status" value="1"/>
</dbReference>
<dbReference type="Proteomes" id="UP000620147">
    <property type="component" value="Unassembled WGS sequence"/>
</dbReference>